<dbReference type="PANTHER" id="PTHR46696">
    <property type="entry name" value="P450, PUTATIVE (EUROFUNG)-RELATED"/>
    <property type="match status" value="1"/>
</dbReference>
<keyword evidence="6 7" id="KW-0503">Monooxygenase</keyword>
<dbReference type="FunFam" id="1.10.630.10:FF:000018">
    <property type="entry name" value="Cytochrome P450 monooxygenase"/>
    <property type="match status" value="1"/>
</dbReference>
<dbReference type="GO" id="GO:0004497">
    <property type="term" value="F:monooxygenase activity"/>
    <property type="evidence" value="ECO:0007669"/>
    <property type="project" value="UniProtKB-KW"/>
</dbReference>
<keyword evidence="5 7" id="KW-0408">Iron</keyword>
<keyword evidence="4 7" id="KW-0560">Oxidoreductase</keyword>
<dbReference type="GO" id="GO:0016705">
    <property type="term" value="F:oxidoreductase activity, acting on paired donors, with incorporation or reduction of molecular oxygen"/>
    <property type="evidence" value="ECO:0007669"/>
    <property type="project" value="InterPro"/>
</dbReference>
<sequence length="416" mass="46284">MLEQNRENAPQKVDFDPFTNDYAKDPYPTLERLRANSPLLYWEEGRCWVASRYATVVVLLRDPRFTTDRSVWEHAGHGQAAALCPEFVEMNRNGLFSLDQVAHARVRKLVSPSFTPRAIERLRPAVQGIVDEVLDAAEGKDVLDVTRDFADQIPVRVIGALLNIPADRQAQFHHFADAVVRQLMPMLIKPSEIEENFAAIREGIAMIEGVIEERRQHPIEGDILTSLIQAEEQGDRLSKGELVSLVSGLVVGGSETTVHLIGFMVLNLLQRPELLAEAKANPELIKGVLEEVLRFDNFGRLGITRYAKEDIELDGARIKKGQMVILMLNSAMRDAAAIPMPDTFDPHRDTVTSLAFGNGAHFCLGASLARLEGQIAVGTLLSRFPDLRQEKGAVFGPHPLIRKLDSLQVRLRPAVS</sequence>
<dbReference type="AlphaFoldDB" id="A0A0K1EPF3"/>
<dbReference type="RefSeq" id="WP_050434274.1">
    <property type="nucleotide sequence ID" value="NZ_CP012159.1"/>
</dbReference>
<dbReference type="PANTHER" id="PTHR46696:SF1">
    <property type="entry name" value="CYTOCHROME P450 YJIB-RELATED"/>
    <property type="match status" value="1"/>
</dbReference>
<keyword evidence="3 7" id="KW-0479">Metal-binding</keyword>
<dbReference type="InterPro" id="IPR036396">
    <property type="entry name" value="Cyt_P450_sf"/>
</dbReference>
<evidence type="ECO:0000256" key="4">
    <source>
        <dbReference type="ARBA" id="ARBA00023002"/>
    </source>
</evidence>
<dbReference type="PRINTS" id="PR00359">
    <property type="entry name" value="BP450"/>
</dbReference>
<evidence type="ECO:0000256" key="3">
    <source>
        <dbReference type="ARBA" id="ARBA00022723"/>
    </source>
</evidence>
<dbReference type="STRING" id="52.CMC5_069160"/>
<evidence type="ECO:0000256" key="6">
    <source>
        <dbReference type="ARBA" id="ARBA00023033"/>
    </source>
</evidence>
<keyword evidence="9" id="KW-1185">Reference proteome</keyword>
<proteinExistence type="inferred from homology"/>
<dbReference type="Proteomes" id="UP000067626">
    <property type="component" value="Chromosome"/>
</dbReference>
<evidence type="ECO:0000256" key="1">
    <source>
        <dbReference type="ARBA" id="ARBA00010617"/>
    </source>
</evidence>
<dbReference type="SUPFAM" id="SSF48264">
    <property type="entry name" value="Cytochrome P450"/>
    <property type="match status" value="1"/>
</dbReference>
<keyword evidence="2 7" id="KW-0349">Heme</keyword>
<dbReference type="OrthoDB" id="4511384at2"/>
<dbReference type="EMBL" id="CP012159">
    <property type="protein sequence ID" value="AKT42689.1"/>
    <property type="molecule type" value="Genomic_DNA"/>
</dbReference>
<dbReference type="PATRIC" id="fig|52.7.peg.7592"/>
<accession>A0A0K1EPF3</accession>
<dbReference type="Pfam" id="PF00067">
    <property type="entry name" value="p450"/>
    <property type="match status" value="1"/>
</dbReference>
<name>A0A0K1EPF3_CHOCO</name>
<dbReference type="PRINTS" id="PR00385">
    <property type="entry name" value="P450"/>
</dbReference>
<dbReference type="Gene3D" id="1.10.630.10">
    <property type="entry name" value="Cytochrome P450"/>
    <property type="match status" value="1"/>
</dbReference>
<dbReference type="GO" id="GO:0020037">
    <property type="term" value="F:heme binding"/>
    <property type="evidence" value="ECO:0007669"/>
    <property type="project" value="InterPro"/>
</dbReference>
<dbReference type="PROSITE" id="PS00086">
    <property type="entry name" value="CYTOCHROME_P450"/>
    <property type="match status" value="1"/>
</dbReference>
<evidence type="ECO:0000313" key="8">
    <source>
        <dbReference type="EMBL" id="AKT42689.1"/>
    </source>
</evidence>
<evidence type="ECO:0000256" key="5">
    <source>
        <dbReference type="ARBA" id="ARBA00023004"/>
    </source>
</evidence>
<reference evidence="8 9" key="1">
    <citation type="submission" date="2015-07" db="EMBL/GenBank/DDBJ databases">
        <title>Genome analysis of myxobacterium Chondromyces crocatus Cm c5 reveals a high potential for natural compound synthesis and the genetic basis for the loss of fruiting body formation.</title>
        <authorList>
            <person name="Zaburannyi N."/>
            <person name="Bunk B."/>
            <person name="Maier J."/>
            <person name="Overmann J."/>
            <person name="Mueller R."/>
        </authorList>
    </citation>
    <scope>NUCLEOTIDE SEQUENCE [LARGE SCALE GENOMIC DNA]</scope>
    <source>
        <strain evidence="8 9">Cm c5</strain>
    </source>
</reference>
<organism evidence="8 9">
    <name type="scientific">Chondromyces crocatus</name>
    <dbReference type="NCBI Taxonomy" id="52"/>
    <lineage>
        <taxon>Bacteria</taxon>
        <taxon>Pseudomonadati</taxon>
        <taxon>Myxococcota</taxon>
        <taxon>Polyangia</taxon>
        <taxon>Polyangiales</taxon>
        <taxon>Polyangiaceae</taxon>
        <taxon>Chondromyces</taxon>
    </lineage>
</organism>
<dbReference type="KEGG" id="ccro:CMC5_069160"/>
<evidence type="ECO:0000313" key="9">
    <source>
        <dbReference type="Proteomes" id="UP000067626"/>
    </source>
</evidence>
<evidence type="ECO:0000256" key="7">
    <source>
        <dbReference type="RuleBase" id="RU000461"/>
    </source>
</evidence>
<protein>
    <submittedName>
        <fullName evidence="8">Cytochrome P450</fullName>
    </submittedName>
</protein>
<dbReference type="InterPro" id="IPR002397">
    <property type="entry name" value="Cyt_P450_B"/>
</dbReference>
<dbReference type="GO" id="GO:0005506">
    <property type="term" value="F:iron ion binding"/>
    <property type="evidence" value="ECO:0007669"/>
    <property type="project" value="InterPro"/>
</dbReference>
<comment type="similarity">
    <text evidence="1 7">Belongs to the cytochrome P450 family.</text>
</comment>
<gene>
    <name evidence="8" type="ORF">CMC5_069160</name>
</gene>
<dbReference type="InterPro" id="IPR001128">
    <property type="entry name" value="Cyt_P450"/>
</dbReference>
<dbReference type="InterPro" id="IPR017972">
    <property type="entry name" value="Cyt_P450_CS"/>
</dbReference>
<evidence type="ECO:0000256" key="2">
    <source>
        <dbReference type="ARBA" id="ARBA00022617"/>
    </source>
</evidence>